<gene>
    <name evidence="3" type="ORF">Adt_44358</name>
</gene>
<sequence>MPADYSSLRTFGCSAYSHQNEGKLEPRAQKCVFLDYPQGVKGYRLWARGLGGVRVIISRDVTFNENEMPCLDPKTVNDRHEKKDDFFLTIADNDLEKPNPHSEIEVDSDNNQAQTGLEESVDISPDSAIEQNLPVFYASNLSDYQLARDRVRRNIREPQRELDQLDVKTAFLHGELDEMIYMNQPPGFKDKHKPTDVCLLRKSLYGLKQSPRQCVYLLLYVDDMLLISSCANQIKRLKSDLFSEFDIKDLGNAKRILGMEIIRNKDHLELKLNQTPYIHKILDRFAMSNAKEVSIPLGNHFIISKDDCPKSQEQLDEMKNVPYSNAIGSVMYSMVCTRPDVNKCGVHG</sequence>
<feature type="domain" description="Reverse transcriptase Ty1/copia-type" evidence="1">
    <location>
        <begin position="159"/>
        <end position="212"/>
    </location>
</feature>
<proteinExistence type="predicted"/>
<dbReference type="EMBL" id="JBFOLK010000014">
    <property type="protein sequence ID" value="KAL2460938.1"/>
    <property type="molecule type" value="Genomic_DNA"/>
</dbReference>
<feature type="domain" description="Reverse transcriptase Ty1/copia-type" evidence="1">
    <location>
        <begin position="218"/>
        <end position="297"/>
    </location>
</feature>
<feature type="domain" description="Retroviral polymerase SH3-like" evidence="2">
    <location>
        <begin position="13"/>
        <end position="68"/>
    </location>
</feature>
<reference evidence="4" key="1">
    <citation type="submission" date="2024-07" db="EMBL/GenBank/DDBJ databases">
        <title>Two chromosome-level genome assemblies of Korean endemic species Abeliophyllum distichum and Forsythia ovata (Oleaceae).</title>
        <authorList>
            <person name="Jang H."/>
        </authorList>
    </citation>
    <scope>NUCLEOTIDE SEQUENCE [LARGE SCALE GENOMIC DNA]</scope>
</reference>
<dbReference type="InterPro" id="IPR057670">
    <property type="entry name" value="SH3_retrovirus"/>
</dbReference>
<dbReference type="SUPFAM" id="SSF56672">
    <property type="entry name" value="DNA/RNA polymerases"/>
    <property type="match status" value="1"/>
</dbReference>
<evidence type="ECO:0000259" key="2">
    <source>
        <dbReference type="Pfam" id="PF25597"/>
    </source>
</evidence>
<evidence type="ECO:0000313" key="3">
    <source>
        <dbReference type="EMBL" id="KAL2460938.1"/>
    </source>
</evidence>
<dbReference type="InterPro" id="IPR043502">
    <property type="entry name" value="DNA/RNA_pol_sf"/>
</dbReference>
<dbReference type="Pfam" id="PF07727">
    <property type="entry name" value="RVT_2"/>
    <property type="match status" value="2"/>
</dbReference>
<organism evidence="3 4">
    <name type="scientific">Abeliophyllum distichum</name>
    <dbReference type="NCBI Taxonomy" id="126358"/>
    <lineage>
        <taxon>Eukaryota</taxon>
        <taxon>Viridiplantae</taxon>
        <taxon>Streptophyta</taxon>
        <taxon>Embryophyta</taxon>
        <taxon>Tracheophyta</taxon>
        <taxon>Spermatophyta</taxon>
        <taxon>Magnoliopsida</taxon>
        <taxon>eudicotyledons</taxon>
        <taxon>Gunneridae</taxon>
        <taxon>Pentapetalae</taxon>
        <taxon>asterids</taxon>
        <taxon>lamiids</taxon>
        <taxon>Lamiales</taxon>
        <taxon>Oleaceae</taxon>
        <taxon>Forsythieae</taxon>
        <taxon>Abeliophyllum</taxon>
    </lineage>
</organism>
<dbReference type="AlphaFoldDB" id="A0ABD1PAL5"/>
<dbReference type="Pfam" id="PF25597">
    <property type="entry name" value="SH3_retrovirus"/>
    <property type="match status" value="1"/>
</dbReference>
<evidence type="ECO:0000313" key="4">
    <source>
        <dbReference type="Proteomes" id="UP001604336"/>
    </source>
</evidence>
<accession>A0ABD1PAL5</accession>
<evidence type="ECO:0000259" key="1">
    <source>
        <dbReference type="Pfam" id="PF07727"/>
    </source>
</evidence>
<dbReference type="Proteomes" id="UP001604336">
    <property type="component" value="Unassembled WGS sequence"/>
</dbReference>
<comment type="caution">
    <text evidence="3">The sequence shown here is derived from an EMBL/GenBank/DDBJ whole genome shotgun (WGS) entry which is preliminary data.</text>
</comment>
<protein>
    <submittedName>
        <fullName evidence="3">Cysteine-rich RLK (RECEPTOR-like protein kinase) 8</fullName>
    </submittedName>
</protein>
<dbReference type="InterPro" id="IPR013103">
    <property type="entry name" value="RVT_2"/>
</dbReference>
<name>A0ABD1PAL5_9LAMI</name>
<keyword evidence="4" id="KW-1185">Reference proteome</keyword>